<accession>A0A343J9L7</accession>
<protein>
    <submittedName>
        <fullName evidence="2">Uncharacterized protein</fullName>
    </submittedName>
</protein>
<dbReference type="Proteomes" id="UP000264883">
    <property type="component" value="Chromosome"/>
</dbReference>
<name>A0A343J9L7_9CLOT</name>
<evidence type="ECO:0000256" key="1">
    <source>
        <dbReference type="SAM" id="Phobius"/>
    </source>
</evidence>
<keyword evidence="1" id="KW-1133">Transmembrane helix</keyword>
<dbReference type="EMBL" id="CP016786">
    <property type="protein sequence ID" value="ASW42225.1"/>
    <property type="molecule type" value="Genomic_DNA"/>
</dbReference>
<evidence type="ECO:0000313" key="3">
    <source>
        <dbReference type="Proteomes" id="UP000264883"/>
    </source>
</evidence>
<gene>
    <name evidence="2" type="ORF">BEN51_01575</name>
</gene>
<dbReference type="AlphaFoldDB" id="A0A343J9L7"/>
<keyword evidence="1" id="KW-0812">Transmembrane</keyword>
<reference evidence="2 3" key="1">
    <citation type="submission" date="2016-08" db="EMBL/GenBank/DDBJ databases">
        <title>Complete Genome Sequence Of The Indigo Reducing Clostridium isatidis DSM15098.</title>
        <authorList>
            <person name="Little G.T."/>
            <person name="Minton N.P."/>
        </authorList>
    </citation>
    <scope>NUCLEOTIDE SEQUENCE [LARGE SCALE GENOMIC DNA]</scope>
    <source>
        <strain evidence="2 3">DSM 15098</strain>
    </source>
</reference>
<dbReference type="RefSeq" id="WP_119864354.1">
    <property type="nucleotide sequence ID" value="NZ_CP016786.1"/>
</dbReference>
<proteinExistence type="predicted"/>
<feature type="transmembrane region" description="Helical" evidence="1">
    <location>
        <begin position="34"/>
        <end position="59"/>
    </location>
</feature>
<sequence>MSAFVLGREYELQLPNNYVEIDSDEMEYVDGGGVYNWIVAGAVNIVFAAAFGGGAITLVKSIIKSLGSTNVKQKIVGAITKYIAVQAANRIAGMVLGAIWGIASGSIGDFVANIWDANDTVRYNGVCNALW</sequence>
<keyword evidence="3" id="KW-1185">Reference proteome</keyword>
<organism evidence="2 3">
    <name type="scientific">Clostridium isatidis</name>
    <dbReference type="NCBI Taxonomy" id="182773"/>
    <lineage>
        <taxon>Bacteria</taxon>
        <taxon>Bacillati</taxon>
        <taxon>Bacillota</taxon>
        <taxon>Clostridia</taxon>
        <taxon>Eubacteriales</taxon>
        <taxon>Clostridiaceae</taxon>
        <taxon>Clostridium</taxon>
    </lineage>
</organism>
<keyword evidence="1" id="KW-0472">Membrane</keyword>
<evidence type="ECO:0000313" key="2">
    <source>
        <dbReference type="EMBL" id="ASW42225.1"/>
    </source>
</evidence>
<dbReference type="KEGG" id="cia:BEN51_01575"/>